<accession>A0A845VBD0</accession>
<feature type="transmembrane region" description="Helical" evidence="13">
    <location>
        <begin position="184"/>
        <end position="204"/>
    </location>
</feature>
<evidence type="ECO:0000256" key="11">
    <source>
        <dbReference type="ARBA" id="ARBA00023014"/>
    </source>
</evidence>
<evidence type="ECO:0000256" key="7">
    <source>
        <dbReference type="ARBA" id="ARBA00022827"/>
    </source>
</evidence>
<evidence type="ECO:0000256" key="6">
    <source>
        <dbReference type="ARBA" id="ARBA00022723"/>
    </source>
</evidence>
<evidence type="ECO:0000256" key="5">
    <source>
        <dbReference type="ARBA" id="ARBA00022714"/>
    </source>
</evidence>
<comment type="caution">
    <text evidence="15">The sequence shown here is derived from an EMBL/GenBank/DDBJ whole genome shotgun (WGS) entry which is preliminary data.</text>
</comment>
<feature type="transmembrane region" description="Helical" evidence="13">
    <location>
        <begin position="45"/>
        <end position="62"/>
    </location>
</feature>
<keyword evidence="6" id="KW-0479">Metal-binding</keyword>
<protein>
    <submittedName>
        <fullName evidence="15">Oxidoreductase</fullName>
    </submittedName>
</protein>
<evidence type="ECO:0000256" key="9">
    <source>
        <dbReference type="ARBA" id="ARBA00023002"/>
    </source>
</evidence>
<dbReference type="GO" id="GO:0016020">
    <property type="term" value="C:membrane"/>
    <property type="evidence" value="ECO:0007669"/>
    <property type="project" value="UniProtKB-SubCell"/>
</dbReference>
<evidence type="ECO:0000256" key="4">
    <source>
        <dbReference type="ARBA" id="ARBA00022692"/>
    </source>
</evidence>
<keyword evidence="8 13" id="KW-1133">Transmembrane helix</keyword>
<dbReference type="SUPFAM" id="SSF52343">
    <property type="entry name" value="Ferredoxin reductase-like, C-terminal NADP-linked domain"/>
    <property type="match status" value="1"/>
</dbReference>
<evidence type="ECO:0000256" key="8">
    <source>
        <dbReference type="ARBA" id="ARBA00022989"/>
    </source>
</evidence>
<proteinExistence type="predicted"/>
<evidence type="ECO:0000256" key="2">
    <source>
        <dbReference type="ARBA" id="ARBA00004141"/>
    </source>
</evidence>
<evidence type="ECO:0000256" key="1">
    <source>
        <dbReference type="ARBA" id="ARBA00001974"/>
    </source>
</evidence>
<keyword evidence="7" id="KW-0274">FAD</keyword>
<dbReference type="Gene3D" id="2.40.30.10">
    <property type="entry name" value="Translation factors"/>
    <property type="match status" value="1"/>
</dbReference>
<dbReference type="GO" id="GO:0051537">
    <property type="term" value="F:2 iron, 2 sulfur cluster binding"/>
    <property type="evidence" value="ECO:0007669"/>
    <property type="project" value="UniProtKB-KW"/>
</dbReference>
<comment type="cofactor">
    <cofactor evidence="1">
        <name>FAD</name>
        <dbReference type="ChEBI" id="CHEBI:57692"/>
    </cofactor>
</comment>
<evidence type="ECO:0000256" key="12">
    <source>
        <dbReference type="ARBA" id="ARBA00023136"/>
    </source>
</evidence>
<dbReference type="Pfam" id="PF00175">
    <property type="entry name" value="NAD_binding_1"/>
    <property type="match status" value="1"/>
</dbReference>
<dbReference type="PROSITE" id="PS51384">
    <property type="entry name" value="FAD_FR"/>
    <property type="match status" value="1"/>
</dbReference>
<keyword evidence="9" id="KW-0560">Oxidoreductase</keyword>
<keyword evidence="11" id="KW-0411">Iron-sulfur</keyword>
<dbReference type="PANTHER" id="PTHR47354:SF8">
    <property type="entry name" value="1,2-PHENYLACETYL-COA EPOXIDASE, SUBUNIT E"/>
    <property type="match status" value="1"/>
</dbReference>
<evidence type="ECO:0000256" key="3">
    <source>
        <dbReference type="ARBA" id="ARBA00022630"/>
    </source>
</evidence>
<evidence type="ECO:0000313" key="15">
    <source>
        <dbReference type="EMBL" id="NDY94609.1"/>
    </source>
</evidence>
<feature type="domain" description="FAD-binding FR-type" evidence="14">
    <location>
        <begin position="208"/>
        <end position="310"/>
    </location>
</feature>
<dbReference type="GO" id="GO:0046872">
    <property type="term" value="F:metal ion binding"/>
    <property type="evidence" value="ECO:0007669"/>
    <property type="project" value="UniProtKB-KW"/>
</dbReference>
<dbReference type="Pfam" id="PF01794">
    <property type="entry name" value="Ferric_reduct"/>
    <property type="match status" value="1"/>
</dbReference>
<dbReference type="InterPro" id="IPR017927">
    <property type="entry name" value="FAD-bd_FR_type"/>
</dbReference>
<evidence type="ECO:0000256" key="13">
    <source>
        <dbReference type="SAM" id="Phobius"/>
    </source>
</evidence>
<evidence type="ECO:0000256" key="10">
    <source>
        <dbReference type="ARBA" id="ARBA00023004"/>
    </source>
</evidence>
<organism evidence="15 16">
    <name type="scientific">Wenzhouxiangella limi</name>
    <dbReference type="NCBI Taxonomy" id="2707351"/>
    <lineage>
        <taxon>Bacteria</taxon>
        <taxon>Pseudomonadati</taxon>
        <taxon>Pseudomonadota</taxon>
        <taxon>Gammaproteobacteria</taxon>
        <taxon>Chromatiales</taxon>
        <taxon>Wenzhouxiangellaceae</taxon>
        <taxon>Wenzhouxiangella</taxon>
    </lineage>
</organism>
<feature type="transmembrane region" description="Helical" evidence="13">
    <location>
        <begin position="7"/>
        <end position="25"/>
    </location>
</feature>
<dbReference type="InterPro" id="IPR013112">
    <property type="entry name" value="FAD-bd_8"/>
</dbReference>
<evidence type="ECO:0000259" key="14">
    <source>
        <dbReference type="PROSITE" id="PS51384"/>
    </source>
</evidence>
<dbReference type="RefSeq" id="WP_164209984.1">
    <property type="nucleotide sequence ID" value="NZ_JAAGSC010000031.1"/>
</dbReference>
<sequence>MVIRARLARILVWALALVPVVFFLAGLRPADFDDVPGLLNVLGRLTGVLGLAFLLLSAALSARVPGFDLPFGGLTRLWNTHHLLGASALVLLLLHPLLLAFSAQGYGQGLAFETLFPPLSDLATWGGWLALLLMMTFLAPSFSFFGPPDYERWKRVHDLAPFAVILALAHTFLFSRTMPAHLDIVVWAGFALLAVGAVLWRFVFSRRVGRLPYAVVQVDRPANNVIELTLEPKRRGLRYRAGNFVYMTPFDSELEAGCGEEHPYTLSSSPREPNLRIAIKDLGNASRALQSIQCGSRVTVEGPYGRFFKNPDDVPIPELWISGGIGVTPFLARMRHLDRLDQGGDIRFIYCVQDEARALYLEELRALAGTIPGFGLIPHYFYRQGPLSAAFLREHCGDIEQREVYICGPQPLNRLAQSHLRALGVDRWSIHTEEFELL</sequence>
<feature type="transmembrane region" description="Helical" evidence="13">
    <location>
        <begin position="159"/>
        <end position="178"/>
    </location>
</feature>
<feature type="transmembrane region" description="Helical" evidence="13">
    <location>
        <begin position="83"/>
        <end position="105"/>
    </location>
</feature>
<dbReference type="SUPFAM" id="SSF63380">
    <property type="entry name" value="Riboflavin synthase domain-like"/>
    <property type="match status" value="1"/>
</dbReference>
<dbReference type="InterPro" id="IPR050415">
    <property type="entry name" value="MRET"/>
</dbReference>
<dbReference type="Proteomes" id="UP000484885">
    <property type="component" value="Unassembled WGS sequence"/>
</dbReference>
<dbReference type="PANTHER" id="PTHR47354">
    <property type="entry name" value="NADH OXIDOREDUCTASE HCR"/>
    <property type="match status" value="1"/>
</dbReference>
<keyword evidence="4 13" id="KW-0812">Transmembrane</keyword>
<dbReference type="InterPro" id="IPR013130">
    <property type="entry name" value="Fe3_Rdtase_TM_dom"/>
</dbReference>
<name>A0A845VBD0_9GAMM</name>
<keyword evidence="16" id="KW-1185">Reference proteome</keyword>
<dbReference type="InterPro" id="IPR017938">
    <property type="entry name" value="Riboflavin_synthase-like_b-brl"/>
</dbReference>
<dbReference type="GO" id="GO:0016491">
    <property type="term" value="F:oxidoreductase activity"/>
    <property type="evidence" value="ECO:0007669"/>
    <property type="project" value="UniProtKB-KW"/>
</dbReference>
<dbReference type="InterPro" id="IPR001433">
    <property type="entry name" value="OxRdtase_FAD/NAD-bd"/>
</dbReference>
<dbReference type="Pfam" id="PF08022">
    <property type="entry name" value="FAD_binding_8"/>
    <property type="match status" value="1"/>
</dbReference>
<reference evidence="15 16" key="1">
    <citation type="submission" date="2020-02" db="EMBL/GenBank/DDBJ databases">
        <authorList>
            <person name="Zhang X.-Y."/>
        </authorList>
    </citation>
    <scope>NUCLEOTIDE SEQUENCE [LARGE SCALE GENOMIC DNA]</scope>
    <source>
        <strain evidence="15 16">C33</strain>
    </source>
</reference>
<keyword evidence="5" id="KW-0001">2Fe-2S</keyword>
<dbReference type="Gene3D" id="3.40.50.80">
    <property type="entry name" value="Nucleotide-binding domain of ferredoxin-NADP reductase (FNR) module"/>
    <property type="match status" value="1"/>
</dbReference>
<gene>
    <name evidence="15" type="ORF">G3I74_02560</name>
</gene>
<dbReference type="EMBL" id="JAAGSC010000031">
    <property type="protein sequence ID" value="NDY94609.1"/>
    <property type="molecule type" value="Genomic_DNA"/>
</dbReference>
<dbReference type="AlphaFoldDB" id="A0A845VBD0"/>
<keyword evidence="3" id="KW-0285">Flavoprotein</keyword>
<feature type="transmembrane region" description="Helical" evidence="13">
    <location>
        <begin position="125"/>
        <end position="147"/>
    </location>
</feature>
<dbReference type="InterPro" id="IPR039261">
    <property type="entry name" value="FNR_nucleotide-bd"/>
</dbReference>
<keyword evidence="12 13" id="KW-0472">Membrane</keyword>
<evidence type="ECO:0000313" key="16">
    <source>
        <dbReference type="Proteomes" id="UP000484885"/>
    </source>
</evidence>
<dbReference type="GO" id="GO:0050660">
    <property type="term" value="F:flavin adenine dinucleotide binding"/>
    <property type="evidence" value="ECO:0007669"/>
    <property type="project" value="TreeGrafter"/>
</dbReference>
<keyword evidence="10" id="KW-0408">Iron</keyword>
<comment type="subcellular location">
    <subcellularLocation>
        <location evidence="2">Membrane</location>
        <topology evidence="2">Multi-pass membrane protein</topology>
    </subcellularLocation>
</comment>